<proteinExistence type="predicted"/>
<accession>A0A5J6D8N1</accession>
<reference evidence="1 2" key="1">
    <citation type="submission" date="2019-07" db="EMBL/GenBank/DDBJ databases">
        <authorList>
            <person name="Gordon L.L."/>
            <person name="Schein S.C."/>
            <person name="Shalon N."/>
            <person name="Whiting F."/>
            <person name="Shaffer C.D."/>
            <person name="Weston-Hafer K.A."/>
            <person name="Garlena R.A."/>
            <person name="Russell D.A."/>
            <person name="Pope W.H."/>
            <person name="Jacobs-Sera D."/>
            <person name="Hendrix R.W."/>
            <person name="Hatfull G.F."/>
        </authorList>
    </citation>
    <scope>NUCLEOTIDE SEQUENCE [LARGE SCALE GENOMIC DNA]</scope>
</reference>
<dbReference type="EMBL" id="MN204498">
    <property type="protein sequence ID" value="QEQ94053.1"/>
    <property type="molecule type" value="Genomic_DNA"/>
</dbReference>
<organism evidence="1 2">
    <name type="scientific">Streptomyces phage Saftant</name>
    <dbReference type="NCBI Taxonomy" id="2601693"/>
    <lineage>
        <taxon>Viruses</taxon>
        <taxon>Duplodnaviria</taxon>
        <taxon>Heunggongvirae</taxon>
        <taxon>Uroviricota</taxon>
        <taxon>Caudoviricetes</taxon>
        <taxon>Arquatrovirinae</taxon>
        <taxon>Camvirus</taxon>
        <taxon>Camvirus saftant</taxon>
    </lineage>
</organism>
<evidence type="ECO:0000313" key="1">
    <source>
        <dbReference type="EMBL" id="QEQ94053.1"/>
    </source>
</evidence>
<gene>
    <name evidence="1" type="primary">21</name>
    <name evidence="1" type="ORF">SEA_SAFTANT_21</name>
</gene>
<evidence type="ECO:0000313" key="2">
    <source>
        <dbReference type="Proteomes" id="UP000327512"/>
    </source>
</evidence>
<protein>
    <submittedName>
        <fullName evidence="1">Uncharacterized protein</fullName>
    </submittedName>
</protein>
<dbReference type="RefSeq" id="YP_010056201.1">
    <property type="nucleotide sequence ID" value="NC_054675.1"/>
</dbReference>
<name>A0A5J6D8N1_9CAUD</name>
<dbReference type="KEGG" id="vg:64472143"/>
<sequence>MANTPTCLYRGNTTTSLATVYTVPASTTAIITNIVIANSGTSAATVLLQIDGFAIVPNTPVPANGIFTLDVTQVLGAAKTVKVQASSTTVAVHVSGVEVA</sequence>
<dbReference type="GeneID" id="64472143"/>
<dbReference type="Proteomes" id="UP000327512">
    <property type="component" value="Segment"/>
</dbReference>
<keyword evidence="2" id="KW-1185">Reference proteome</keyword>